<dbReference type="Pfam" id="PF03372">
    <property type="entry name" value="Exo_endo_phos"/>
    <property type="match status" value="1"/>
</dbReference>
<dbReference type="GO" id="GO:0003824">
    <property type="term" value="F:catalytic activity"/>
    <property type="evidence" value="ECO:0007669"/>
    <property type="project" value="InterPro"/>
</dbReference>
<dbReference type="GeneTree" id="ENSGT00950000183016"/>
<dbReference type="InterPro" id="IPR036691">
    <property type="entry name" value="Endo/exonu/phosph_ase_sf"/>
</dbReference>
<dbReference type="InterPro" id="IPR005135">
    <property type="entry name" value="Endo/exonuclease/phosphatase"/>
</dbReference>
<keyword evidence="3" id="KW-1185">Reference proteome</keyword>
<dbReference type="Ensembl" id="ENSSSCT00000097780.1">
    <property type="protein sequence ID" value="ENSSSCP00000074786.1"/>
    <property type="gene ID" value="ENSSSCG00000054257.1"/>
</dbReference>
<feature type="domain" description="Endonuclease/exonuclease/phosphatase" evidence="1">
    <location>
        <begin position="6"/>
        <end position="78"/>
    </location>
</feature>
<reference evidence="2" key="3">
    <citation type="submission" date="2025-09" db="UniProtKB">
        <authorList>
            <consortium name="Ensembl"/>
        </authorList>
    </citation>
    <scope>IDENTIFICATION</scope>
</reference>
<evidence type="ECO:0000313" key="2">
    <source>
        <dbReference type="Ensembl" id="ENSSSCP00000074786.1"/>
    </source>
</evidence>
<dbReference type="SUPFAM" id="SSF56219">
    <property type="entry name" value="DNase I-like"/>
    <property type="match status" value="1"/>
</dbReference>
<proteinExistence type="predicted"/>
<evidence type="ECO:0000259" key="1">
    <source>
        <dbReference type="Pfam" id="PF03372"/>
    </source>
</evidence>
<name>A0A8W4F6H0_PIG</name>
<organism evidence="2 3">
    <name type="scientific">Sus scrofa</name>
    <name type="common">Pig</name>
    <dbReference type="NCBI Taxonomy" id="9823"/>
    <lineage>
        <taxon>Eukaryota</taxon>
        <taxon>Metazoa</taxon>
        <taxon>Chordata</taxon>
        <taxon>Craniata</taxon>
        <taxon>Vertebrata</taxon>
        <taxon>Euteleostomi</taxon>
        <taxon>Mammalia</taxon>
        <taxon>Eutheria</taxon>
        <taxon>Laurasiatheria</taxon>
        <taxon>Artiodactyla</taxon>
        <taxon>Suina</taxon>
        <taxon>Suidae</taxon>
        <taxon>Sus</taxon>
    </lineage>
</organism>
<dbReference type="AlphaFoldDB" id="A0A8W4F6H0"/>
<dbReference type="Proteomes" id="UP000008227">
    <property type="component" value="Chromosome X"/>
</dbReference>
<sequence length="89" mass="10164">MKGEVDRNTIIVGDFNTPLTSMDTCRQKINKATEILNDTIKKLNLIDPFRTLPPKTPEYTFFSDAHGIFFRIDHILGHISTNLGVQKLF</sequence>
<protein>
    <recommendedName>
        <fullName evidence="1">Endonuclease/exonuclease/phosphatase domain-containing protein</fullName>
    </recommendedName>
</protein>
<accession>A0A8W4F6H0</accession>
<evidence type="ECO:0000313" key="3">
    <source>
        <dbReference type="Proteomes" id="UP000008227"/>
    </source>
</evidence>
<reference evidence="2" key="1">
    <citation type="journal article" date="2020" name="Gigascience">
        <title>An improved pig reference genome sequence to enable pig genetics and genomics research.</title>
        <authorList>
            <person name="Warr A."/>
            <person name="Affara N."/>
            <person name="Aken B."/>
            <person name="Beiki H."/>
            <person name="Bickhart D.M."/>
            <person name="Billis K."/>
            <person name="Chow W."/>
            <person name="Eory L."/>
            <person name="Finlayson H.A."/>
            <person name="Flicek P."/>
            <person name="Giron C.G."/>
            <person name="Griffin D.K."/>
            <person name="Hall R."/>
            <person name="Hannum G."/>
            <person name="Hourlier T."/>
            <person name="Howe K."/>
            <person name="Hume D.A."/>
            <person name="Izuogu O."/>
            <person name="Kim K."/>
            <person name="Koren S."/>
            <person name="Liu H."/>
            <person name="Manchanda N."/>
            <person name="Martin F.J."/>
            <person name="Nonneman D.J."/>
            <person name="O'Connor R.E."/>
            <person name="Phillippy A.M."/>
            <person name="Rohrer G.A."/>
            <person name="Rosen B.D."/>
            <person name="Rund L.A."/>
            <person name="Sargent C.A."/>
            <person name="Schook L.B."/>
            <person name="Schroeder S.G."/>
            <person name="Schwartz A.S."/>
            <person name="Skinner B.M."/>
            <person name="Talbot R."/>
            <person name="Tseng E."/>
            <person name="Tuggle C.K."/>
            <person name="Watson M."/>
            <person name="Smith T.P.L."/>
            <person name="Archibald A.L."/>
        </authorList>
    </citation>
    <scope>NUCLEOTIDE SEQUENCE [LARGE SCALE GENOMIC DNA]</scope>
    <source>
        <strain evidence="2">Duroc</strain>
    </source>
</reference>
<dbReference type="Gene3D" id="3.60.10.10">
    <property type="entry name" value="Endonuclease/exonuclease/phosphatase"/>
    <property type="match status" value="1"/>
</dbReference>
<reference evidence="2" key="2">
    <citation type="submission" date="2025-08" db="UniProtKB">
        <authorList>
            <consortium name="Ensembl"/>
        </authorList>
    </citation>
    <scope>IDENTIFICATION</scope>
</reference>